<reference evidence="1 2" key="1">
    <citation type="journal article" date="2018" name="Mol. Biol. Evol.">
        <title>Broad Genomic Sampling Reveals a Smut Pathogenic Ancestry of the Fungal Clade Ustilaginomycotina.</title>
        <authorList>
            <person name="Kijpornyongpan T."/>
            <person name="Mondo S.J."/>
            <person name="Barry K."/>
            <person name="Sandor L."/>
            <person name="Lee J."/>
            <person name="Lipzen A."/>
            <person name="Pangilinan J."/>
            <person name="LaButti K."/>
            <person name="Hainaut M."/>
            <person name="Henrissat B."/>
            <person name="Grigoriev I.V."/>
            <person name="Spatafora J.W."/>
            <person name="Aime M.C."/>
        </authorList>
    </citation>
    <scope>NUCLEOTIDE SEQUENCE [LARGE SCALE GENOMIC DNA]</scope>
    <source>
        <strain evidence="1 2">MCA 3645</strain>
    </source>
</reference>
<dbReference type="InterPro" id="IPR029033">
    <property type="entry name" value="His_PPase_superfam"/>
</dbReference>
<name>A0A317XJN7_9BASI</name>
<dbReference type="GO" id="GO:0005737">
    <property type="term" value="C:cytoplasm"/>
    <property type="evidence" value="ECO:0007669"/>
    <property type="project" value="TreeGrafter"/>
</dbReference>
<dbReference type="AlphaFoldDB" id="A0A317XJN7"/>
<dbReference type="SUPFAM" id="SSF53254">
    <property type="entry name" value="Phosphoglycerate mutase-like"/>
    <property type="match status" value="1"/>
</dbReference>
<proteinExistence type="predicted"/>
<dbReference type="GO" id="GO:0016791">
    <property type="term" value="F:phosphatase activity"/>
    <property type="evidence" value="ECO:0007669"/>
    <property type="project" value="TreeGrafter"/>
</dbReference>
<evidence type="ECO:0000313" key="1">
    <source>
        <dbReference type="EMBL" id="PWY98513.1"/>
    </source>
</evidence>
<organism evidence="1 2">
    <name type="scientific">Testicularia cyperi</name>
    <dbReference type="NCBI Taxonomy" id="1882483"/>
    <lineage>
        <taxon>Eukaryota</taxon>
        <taxon>Fungi</taxon>
        <taxon>Dikarya</taxon>
        <taxon>Basidiomycota</taxon>
        <taxon>Ustilaginomycotina</taxon>
        <taxon>Ustilaginomycetes</taxon>
        <taxon>Ustilaginales</taxon>
        <taxon>Anthracoideaceae</taxon>
        <taxon>Testicularia</taxon>
    </lineage>
</organism>
<dbReference type="PANTHER" id="PTHR48100:SF1">
    <property type="entry name" value="HISTIDINE PHOSPHATASE FAMILY PROTEIN-RELATED"/>
    <property type="match status" value="1"/>
</dbReference>
<dbReference type="InterPro" id="IPR013078">
    <property type="entry name" value="His_Pase_superF_clade-1"/>
</dbReference>
<gene>
    <name evidence="1" type="ORF">BCV70DRAFT_164826</name>
</gene>
<dbReference type="InterPro" id="IPR050275">
    <property type="entry name" value="PGM_Phosphatase"/>
</dbReference>
<dbReference type="Proteomes" id="UP000246740">
    <property type="component" value="Unassembled WGS sequence"/>
</dbReference>
<dbReference type="PANTHER" id="PTHR48100">
    <property type="entry name" value="BROAD-SPECIFICITY PHOSPHATASE YOR283W-RELATED"/>
    <property type="match status" value="1"/>
</dbReference>
<evidence type="ECO:0000313" key="2">
    <source>
        <dbReference type="Proteomes" id="UP000246740"/>
    </source>
</evidence>
<dbReference type="InParanoid" id="A0A317XJN7"/>
<dbReference type="EMBL" id="KZ819198">
    <property type="protein sequence ID" value="PWY98513.1"/>
    <property type="molecule type" value="Genomic_DNA"/>
</dbReference>
<protein>
    <submittedName>
        <fullName evidence="1">Phosphoglycerate mutase-like protein</fullName>
    </submittedName>
</protein>
<dbReference type="Gene3D" id="3.40.50.1240">
    <property type="entry name" value="Phosphoglycerate mutase-like"/>
    <property type="match status" value="1"/>
</dbReference>
<sequence>MQASSYNFTSYTGFFKYDSAEGNPKSLPAVAANFGLNDNTTWSDLEQTLTKLNTESLAKDGSSYKLIYANRHGQGFHNVGESKYGTPEWDAKWSLLNGDGNITWGPDARLTPLGIQQAQDVNDAWMSLLKQDDSPPLPTKLYVSPLSRALSTLEIGYNKVLLNNTSTNGHLLSSPHNLTPQIRESFREMYGEHTCDQRRTKSEIHADYPDAAFQPSFSEQDTLWTPERETTDHLDARIKAALIDAWNESRPDQVIALTSHSGVMQSLFRVVGHYPVSPPTGAMIPLIVKATPSSS</sequence>
<dbReference type="Pfam" id="PF00300">
    <property type="entry name" value="His_Phos_1"/>
    <property type="match status" value="1"/>
</dbReference>
<keyword evidence="2" id="KW-1185">Reference proteome</keyword>
<dbReference type="OrthoDB" id="496981at2759"/>
<dbReference type="CDD" id="cd07067">
    <property type="entry name" value="HP_PGM_like"/>
    <property type="match status" value="1"/>
</dbReference>
<accession>A0A317XJN7</accession>